<dbReference type="EMBL" id="CP097509">
    <property type="protein sequence ID" value="URE19233.1"/>
    <property type="molecule type" value="Genomic_DNA"/>
</dbReference>
<dbReference type="EMBL" id="CP097509">
    <property type="protein sequence ID" value="URE19234.1"/>
    <property type="molecule type" value="Genomic_DNA"/>
</dbReference>
<dbReference type="OrthoDB" id="680110at2759"/>
<dbReference type="Proteomes" id="UP001055439">
    <property type="component" value="Chromosome 7"/>
</dbReference>
<evidence type="ECO:0000313" key="2">
    <source>
        <dbReference type="EMBL" id="URE19234.1"/>
    </source>
</evidence>
<organism evidence="2 3">
    <name type="scientific">Musa troglodytarum</name>
    <name type="common">fe'i banana</name>
    <dbReference type="NCBI Taxonomy" id="320322"/>
    <lineage>
        <taxon>Eukaryota</taxon>
        <taxon>Viridiplantae</taxon>
        <taxon>Streptophyta</taxon>
        <taxon>Embryophyta</taxon>
        <taxon>Tracheophyta</taxon>
        <taxon>Spermatophyta</taxon>
        <taxon>Magnoliopsida</taxon>
        <taxon>Liliopsida</taxon>
        <taxon>Zingiberales</taxon>
        <taxon>Musaceae</taxon>
        <taxon>Musa</taxon>
    </lineage>
</organism>
<gene>
    <name evidence="2" type="ORF">MUK42_12898</name>
</gene>
<protein>
    <submittedName>
        <fullName evidence="2">Uncharacterized protein</fullName>
    </submittedName>
</protein>
<evidence type="ECO:0000256" key="1">
    <source>
        <dbReference type="SAM" id="MobiDB-lite"/>
    </source>
</evidence>
<dbReference type="AlphaFoldDB" id="A0A9E7KKA7"/>
<reference evidence="2" key="1">
    <citation type="submission" date="2022-05" db="EMBL/GenBank/DDBJ databases">
        <title>The Musa troglodytarum L. genome provides insights into the mechanism of non-climacteric behaviour and enrichment of carotenoids.</title>
        <authorList>
            <person name="Wang J."/>
        </authorList>
    </citation>
    <scope>NUCLEOTIDE SEQUENCE</scope>
    <source>
        <tissue evidence="2">Leaf</tissue>
    </source>
</reference>
<evidence type="ECO:0000313" key="3">
    <source>
        <dbReference type="Proteomes" id="UP001055439"/>
    </source>
</evidence>
<feature type="region of interest" description="Disordered" evidence="1">
    <location>
        <begin position="1"/>
        <end position="78"/>
    </location>
</feature>
<name>A0A9E7KKA7_9LILI</name>
<keyword evidence="3" id="KW-1185">Reference proteome</keyword>
<proteinExistence type="predicted"/>
<sequence>MRGTSKLAMGTALTVAPPVRDGNHDESRFKQRSGVRSGKDGTSASLLDGPRLPWRTPSPNELPPQHPQTGSSCGDAAF</sequence>
<accession>A0A9E7KKA7</accession>